<dbReference type="InterPro" id="IPR029055">
    <property type="entry name" value="Ntn_hydrolases_N"/>
</dbReference>
<evidence type="ECO:0000256" key="3">
    <source>
        <dbReference type="ARBA" id="ARBA00022840"/>
    </source>
</evidence>
<feature type="binding site" evidence="7">
    <location>
        <position position="110"/>
    </location>
    <ligand>
        <name>L-glutamine</name>
        <dbReference type="ChEBI" id="CHEBI:58359"/>
    </ligand>
</feature>
<comment type="caution">
    <text evidence="10">The sequence shown here is derived from an EMBL/GenBank/DDBJ whole genome shotgun (WGS) entry which is preliminary data.</text>
</comment>
<dbReference type="SUPFAM" id="SSF56235">
    <property type="entry name" value="N-terminal nucleophile aminohydrolases (Ntn hydrolases)"/>
    <property type="match status" value="1"/>
</dbReference>
<reference evidence="10 11" key="1">
    <citation type="submission" date="2019-04" db="EMBL/GenBank/DDBJ databases">
        <title>Aspergillus burnettii sp. nov., novel species from soil in southeast Queensland.</title>
        <authorList>
            <person name="Gilchrist C.L.M."/>
            <person name="Pitt J.I."/>
            <person name="Lange L."/>
            <person name="Lacey H.J."/>
            <person name="Vuong D."/>
            <person name="Midgley D.J."/>
            <person name="Greenfield P."/>
            <person name="Bradbury M."/>
            <person name="Lacey E."/>
            <person name="Busk P.K."/>
            <person name="Pilgaard B."/>
            <person name="Chooi Y.H."/>
            <person name="Piggott A.M."/>
        </authorList>
    </citation>
    <scope>NUCLEOTIDE SEQUENCE [LARGE SCALE GENOMIC DNA]</scope>
    <source>
        <strain evidence="10 11">FRR 5400</strain>
    </source>
</reference>
<dbReference type="EMBL" id="SPNV01000391">
    <property type="protein sequence ID" value="KAF5855734.1"/>
    <property type="molecule type" value="Genomic_DNA"/>
</dbReference>
<evidence type="ECO:0000256" key="2">
    <source>
        <dbReference type="ARBA" id="ARBA00022741"/>
    </source>
</evidence>
<dbReference type="SUPFAM" id="SSF52402">
    <property type="entry name" value="Adenine nucleotide alpha hydrolases-like"/>
    <property type="match status" value="1"/>
</dbReference>
<dbReference type="PIRSF" id="PIRSF001589">
    <property type="entry name" value="Asn_synthetase_glu-h"/>
    <property type="match status" value="1"/>
</dbReference>
<comment type="similarity">
    <text evidence="1">Belongs to the asparagine synthetase family.</text>
</comment>
<dbReference type="CDD" id="cd01991">
    <property type="entry name" value="Asn_synthase_B_C"/>
    <property type="match status" value="1"/>
</dbReference>
<dbReference type="PANTHER" id="PTHR43284:SF1">
    <property type="entry name" value="ASPARAGINE SYNTHETASE"/>
    <property type="match status" value="1"/>
</dbReference>
<dbReference type="Pfam" id="PF13537">
    <property type="entry name" value="GATase_7"/>
    <property type="match status" value="1"/>
</dbReference>
<dbReference type="PROSITE" id="PS51278">
    <property type="entry name" value="GATASE_TYPE_2"/>
    <property type="match status" value="1"/>
</dbReference>
<gene>
    <name evidence="10" type="ORF">ETB97_008557</name>
</gene>
<evidence type="ECO:0000256" key="8">
    <source>
        <dbReference type="PIRSR" id="PIRSR001589-3"/>
    </source>
</evidence>
<dbReference type="GO" id="GO:0005524">
    <property type="term" value="F:ATP binding"/>
    <property type="evidence" value="ECO:0007669"/>
    <property type="project" value="UniProtKB-KW"/>
</dbReference>
<feature type="site" description="Important for beta-aspartyl-AMP intermediate formation" evidence="8">
    <location>
        <position position="407"/>
    </location>
</feature>
<keyword evidence="11" id="KW-1185">Reference proteome</keyword>
<proteinExistence type="inferred from homology"/>
<name>A0A8H6E1D3_PETAA</name>
<feature type="domain" description="Glutamine amidotransferase type-2" evidence="9">
    <location>
        <begin position="2"/>
        <end position="219"/>
    </location>
</feature>
<evidence type="ECO:0000256" key="5">
    <source>
        <dbReference type="PIRNR" id="PIRNR001589"/>
    </source>
</evidence>
<dbReference type="InterPro" id="IPR051786">
    <property type="entry name" value="ASN_synthetase/amidase"/>
</dbReference>
<dbReference type="GO" id="GO:0006529">
    <property type="term" value="P:asparagine biosynthetic process"/>
    <property type="evidence" value="ECO:0007669"/>
    <property type="project" value="UniProtKB-KW"/>
</dbReference>
<dbReference type="InterPro" id="IPR006426">
    <property type="entry name" value="Asn_synth_AEB"/>
</dbReference>
<dbReference type="Proteomes" id="UP000541154">
    <property type="component" value="Unassembled WGS sequence"/>
</dbReference>
<evidence type="ECO:0000256" key="6">
    <source>
        <dbReference type="PIRSR" id="PIRSR001589-1"/>
    </source>
</evidence>
<keyword evidence="4 6" id="KW-0315">Glutamine amidotransferase</keyword>
<protein>
    <recommendedName>
        <fullName evidence="9">Glutamine amidotransferase type-2 domain-containing protein</fullName>
    </recommendedName>
</protein>
<evidence type="ECO:0000259" key="9">
    <source>
        <dbReference type="PROSITE" id="PS51278"/>
    </source>
</evidence>
<dbReference type="Pfam" id="PF00733">
    <property type="entry name" value="Asn_synthase"/>
    <property type="match status" value="1"/>
</dbReference>
<dbReference type="NCBIfam" id="TIGR01536">
    <property type="entry name" value="asn_synth_AEB"/>
    <property type="match status" value="1"/>
</dbReference>
<dbReference type="GO" id="GO:0004066">
    <property type="term" value="F:asparagine synthase (glutamine-hydrolyzing) activity"/>
    <property type="evidence" value="ECO:0007669"/>
    <property type="project" value="InterPro"/>
</dbReference>
<evidence type="ECO:0000256" key="1">
    <source>
        <dbReference type="ARBA" id="ARBA00005752"/>
    </source>
</evidence>
<dbReference type="InterPro" id="IPR001962">
    <property type="entry name" value="Asn_synthase"/>
</dbReference>
<evidence type="ECO:0000256" key="4">
    <source>
        <dbReference type="ARBA" id="ARBA00022962"/>
    </source>
</evidence>
<dbReference type="CDD" id="cd00712">
    <property type="entry name" value="AsnB"/>
    <property type="match status" value="1"/>
</dbReference>
<accession>A0A8H6E1D3</accession>
<dbReference type="FunFam" id="3.60.20.10:FF:000155">
    <property type="entry name" value="Asparagine synthetase (Eurofung)"/>
    <property type="match status" value="1"/>
</dbReference>
<organism evidence="10 11">
    <name type="scientific">Petromyces alliaceus</name>
    <name type="common">Aspergillus alliaceus</name>
    <dbReference type="NCBI Taxonomy" id="209559"/>
    <lineage>
        <taxon>Eukaryota</taxon>
        <taxon>Fungi</taxon>
        <taxon>Dikarya</taxon>
        <taxon>Ascomycota</taxon>
        <taxon>Pezizomycotina</taxon>
        <taxon>Eurotiomycetes</taxon>
        <taxon>Eurotiomycetidae</taxon>
        <taxon>Eurotiales</taxon>
        <taxon>Aspergillaceae</taxon>
        <taxon>Aspergillus</taxon>
        <taxon>Aspergillus subgen. Circumdati</taxon>
    </lineage>
</organism>
<dbReference type="InterPro" id="IPR014729">
    <property type="entry name" value="Rossmann-like_a/b/a_fold"/>
</dbReference>
<keyword evidence="6" id="KW-0061">Asparagine biosynthesis</keyword>
<keyword evidence="2 5" id="KW-0547">Nucleotide-binding</keyword>
<dbReference type="PANTHER" id="PTHR43284">
    <property type="entry name" value="ASPARAGINE SYNTHETASE (GLUTAMINE-HYDROLYZING)"/>
    <property type="match status" value="1"/>
</dbReference>
<evidence type="ECO:0000256" key="7">
    <source>
        <dbReference type="PIRSR" id="PIRSR001589-2"/>
    </source>
</evidence>
<sequence length="692" mass="78369">MCGISAFVGIQGPNGLPVNKSAVGLETELNKSLDIIKHRGPDARGVWMSPDTRVGLGHVRLSIVDLSPEGNQPFIDAEDGITAVVNGELYGHEAYHAQLANEYNFQGKSDCEIVIALYKHYGRSFLSHLRGEFAFVLWDSKREVFFAARDRYGIKPLYYTILDGRLIVATEMKAFLGFGWRPEWCVETLRGHAWKSGTKTFFKGVEKVLPAHYLVCQNYKGEVKQTMYWDNDFPDKRVLEIRTEAEMVEGVRERLLEAVRVRLRADVPVGVYLSGGLDSSTIAGIVAHLIKEEGAKLGNDVSGDLSRLRCFTVQFDKDSGADESGKFVTSLSIVHSAKGCLDVAQRTAEWLGVDLHLVHMDEPNLASRFEDAVWYSEIPFPDLNGIGKLALSEKVKSLGMKVVLTGEGADEHFVGYPDFRPDLLQEPDYSWPASDFPPEKREKVWREARENTGAVIFGDGSDSVPASTARMVNNTYTMREVAKCGYLPFLPWTNIYLSTGDPETRLAEDLDGRALQMIANKWHPLHTSQYIWLKSYLPNFILRWVGDNMDMAHHVESRPAFLDHHLNEYVNFLPPSLKMKYNPDNNTFNEKYILRKAARPFITDEIYARRKVPYCGPTQYKEDGPVHQVFLRLLTRENIERLGFVDWAKTEDYLERAFRKGDRTAFRNAVLIAQFVVIMQRFGVPPASPIPN</sequence>
<feature type="active site" description="For GATase activity" evidence="6">
    <location>
        <position position="2"/>
    </location>
</feature>
<feature type="binding site" evidence="7">
    <location>
        <position position="333"/>
    </location>
    <ligand>
        <name>ATP</name>
        <dbReference type="ChEBI" id="CHEBI:30616"/>
    </ligand>
</feature>
<keyword evidence="6" id="KW-0028">Amino-acid biosynthesis</keyword>
<dbReference type="Gene3D" id="3.60.20.10">
    <property type="entry name" value="Glutamine Phosphoribosylpyrophosphate, subunit 1, domain 1"/>
    <property type="match status" value="1"/>
</dbReference>
<evidence type="ECO:0000313" key="10">
    <source>
        <dbReference type="EMBL" id="KAF5855734.1"/>
    </source>
</evidence>
<evidence type="ECO:0000313" key="11">
    <source>
        <dbReference type="Proteomes" id="UP000541154"/>
    </source>
</evidence>
<keyword evidence="3 5" id="KW-0067">ATP-binding</keyword>
<dbReference type="AlphaFoldDB" id="A0A8H6E1D3"/>
<dbReference type="InterPro" id="IPR017932">
    <property type="entry name" value="GATase_2_dom"/>
</dbReference>
<dbReference type="InterPro" id="IPR033738">
    <property type="entry name" value="AsnB_N"/>
</dbReference>
<dbReference type="Gene3D" id="3.40.50.620">
    <property type="entry name" value="HUPs"/>
    <property type="match status" value="1"/>
</dbReference>
<dbReference type="GO" id="GO:0005829">
    <property type="term" value="C:cytosol"/>
    <property type="evidence" value="ECO:0007669"/>
    <property type="project" value="TreeGrafter"/>
</dbReference>